<organism evidence="1 2">
    <name type="scientific">Halomonas qaidamensis</name>
    <dbReference type="NCBI Taxonomy" id="2866211"/>
    <lineage>
        <taxon>Bacteria</taxon>
        <taxon>Pseudomonadati</taxon>
        <taxon>Pseudomonadota</taxon>
        <taxon>Gammaproteobacteria</taxon>
        <taxon>Oceanospirillales</taxon>
        <taxon>Halomonadaceae</taxon>
        <taxon>Halomonas</taxon>
    </lineage>
</organism>
<name>A0ABY6JSI2_9GAMM</name>
<dbReference type="RefSeq" id="WP_264430071.1">
    <property type="nucleotide sequence ID" value="NZ_CP080627.1"/>
</dbReference>
<evidence type="ECO:0000313" key="2">
    <source>
        <dbReference type="Proteomes" id="UP001163082"/>
    </source>
</evidence>
<keyword evidence="2" id="KW-1185">Reference proteome</keyword>
<dbReference type="Proteomes" id="UP001163082">
    <property type="component" value="Chromosome"/>
</dbReference>
<reference evidence="1 2" key="1">
    <citation type="journal article" date="2022" name="Antonie Van Leeuwenhoek">
        <title>Whole genome sequencing of the halophilic Halomonas qaidamensis XH36, a novel species strain with high ectoine production.</title>
        <authorList>
            <person name="Zhang T."/>
            <person name="Cui T."/>
            <person name="Cao Y."/>
            <person name="Li Y."/>
            <person name="Li F."/>
            <person name="Zhu D."/>
            <person name="Xing J."/>
        </authorList>
    </citation>
    <scope>NUCLEOTIDE SEQUENCE [LARGE SCALE GENOMIC DNA]</scope>
    <source>
        <strain evidence="1 2">XH36</strain>
    </source>
</reference>
<accession>A0ABY6JSI2</accession>
<protein>
    <submittedName>
        <fullName evidence="1">Uncharacterized protein</fullName>
    </submittedName>
</protein>
<sequence length="57" mass="6276">MSTDLPQAVPAIPRVPISRYRFTLRADTPFRLTGYPGAMLRGAWRAKRANDTALGCA</sequence>
<evidence type="ECO:0000313" key="1">
    <source>
        <dbReference type="EMBL" id="UYV19472.1"/>
    </source>
</evidence>
<dbReference type="EMBL" id="CP080627">
    <property type="protein sequence ID" value="UYV19472.1"/>
    <property type="molecule type" value="Genomic_DNA"/>
</dbReference>
<gene>
    <name evidence="1" type="ORF">K1Y77_01980</name>
</gene>
<proteinExistence type="predicted"/>